<evidence type="ECO:0000313" key="5">
    <source>
        <dbReference type="Proteomes" id="UP000041254"/>
    </source>
</evidence>
<evidence type="ECO:0000313" key="4">
    <source>
        <dbReference type="EMBL" id="CEM24389.1"/>
    </source>
</evidence>
<feature type="transmembrane region" description="Helical" evidence="3">
    <location>
        <begin position="141"/>
        <end position="163"/>
    </location>
</feature>
<feature type="transmembrane region" description="Helical" evidence="3">
    <location>
        <begin position="183"/>
        <end position="204"/>
    </location>
</feature>
<keyword evidence="5" id="KW-1185">Reference proteome</keyword>
<feature type="transmembrane region" description="Helical" evidence="3">
    <location>
        <begin position="565"/>
        <end position="587"/>
    </location>
</feature>
<keyword evidence="1" id="KW-0175">Coiled coil</keyword>
<feature type="transmembrane region" description="Helical" evidence="3">
    <location>
        <begin position="391"/>
        <end position="411"/>
    </location>
</feature>
<keyword evidence="3" id="KW-1133">Transmembrane helix</keyword>
<keyword evidence="3" id="KW-0812">Transmembrane</keyword>
<dbReference type="Proteomes" id="UP000041254">
    <property type="component" value="Unassembled WGS sequence"/>
</dbReference>
<dbReference type="AlphaFoldDB" id="A0A0G4G7K9"/>
<dbReference type="VEuPathDB" id="CryptoDB:Vbra_3155"/>
<name>A0A0G4G7K9_VITBC</name>
<feature type="transmembrane region" description="Helical" evidence="3">
    <location>
        <begin position="216"/>
        <end position="249"/>
    </location>
</feature>
<feature type="compositionally biased region" description="Low complexity" evidence="2">
    <location>
        <begin position="785"/>
        <end position="804"/>
    </location>
</feature>
<feature type="region of interest" description="Disordered" evidence="2">
    <location>
        <begin position="627"/>
        <end position="851"/>
    </location>
</feature>
<feature type="transmembrane region" description="Helical" evidence="3">
    <location>
        <begin position="448"/>
        <end position="465"/>
    </location>
</feature>
<feature type="transmembrane region" description="Helical" evidence="3">
    <location>
        <begin position="326"/>
        <end position="349"/>
    </location>
</feature>
<sequence length="921" mass="97149">MERARARRQSASPEISIISSDSPLGEIMHIDPKLGHTIASVSVVLGIALHSWKVGIALHPGLTWKLLVALTLFLLLTGLNVHGVVGWMERKGLRKGLEMMRMGKKMMADAAADGLFERAGGAECASSNQTEILDDTGIPAVILFITTLALAVMEAIPAVIPFVVSEWFLEQPTQGIKLLGLHISPVVAAHSTISCLLIAAVCVFPRAATGGVPKGLAVFLTGAYVLLTGAYAHGIIHAGTVLVSFTTLIKSGILYAFVTDNWPLVLAGLFILLSAVLGKEQAEPSPQLPPSDEQQGANKTPDEPPTARQLVGGAKIWGWKEVPASAMLLGSSPCAIYIIISVVGLSAFAPDLAWDGQCLGVSIAISPAVVHSLAGLLLLGGIVHQPREKKVALVAAWVYLLVTGLFAHGIIQKPPAIQTALRAFATGAEIEWNRIQGVDIVGIHFSPAVLHTLSALTVVAVAILLPEHATQLAGFLVPLFLHLLCTGLRAHGIIQYPPDLQAAWRAFQARLDLPSVVPESHKTADAERMGAANIGAVLGGLAAAAESLFSTIGWVVVFFMSSPLLLAWVVVAVALIWGGGVGALFLYRSLVSVVRWAVYKVTERRRLQRAEQQADQCMDDLIRQEELAKATRRPADGKKKPKKGPKSSVSAAAAQQEDSDTEGSRRGVPGTAGRSADRQVEREQGGGLGVAGDNDDRGWLSVQGRGQHRSRGPSLALPSRPPEPVPSHTQTQPSRGSSRALPPPSPYPPSVPISHERLQRAPQSTNRGRRGSLPPLVEPVGQPRSSARGGVSSGVSSSSQSSLSHNTWGPLTTPSTGVTSASSSSATPSSAQSPPLTPTTSTAATTSTSNAGTGGSCIVCCDDSCRASIKFMPCKHLVVCQRCFADMKRAHEEKVAAVKRQNARRGSRRTCRCSPAHAAAR</sequence>
<evidence type="ECO:0000256" key="2">
    <source>
        <dbReference type="SAM" id="MobiDB-lite"/>
    </source>
</evidence>
<organism evidence="4 5">
    <name type="scientific">Vitrella brassicaformis (strain CCMP3155)</name>
    <dbReference type="NCBI Taxonomy" id="1169540"/>
    <lineage>
        <taxon>Eukaryota</taxon>
        <taxon>Sar</taxon>
        <taxon>Alveolata</taxon>
        <taxon>Colpodellida</taxon>
        <taxon>Vitrellaceae</taxon>
        <taxon>Vitrella</taxon>
    </lineage>
</organism>
<reference evidence="4 5" key="1">
    <citation type="submission" date="2014-11" db="EMBL/GenBank/DDBJ databases">
        <authorList>
            <person name="Zhu J."/>
            <person name="Qi W."/>
            <person name="Song R."/>
        </authorList>
    </citation>
    <scope>NUCLEOTIDE SEQUENCE [LARGE SCALE GENOMIC DNA]</scope>
</reference>
<feature type="coiled-coil region" evidence="1">
    <location>
        <begin position="600"/>
        <end position="627"/>
    </location>
</feature>
<accession>A0A0G4G7K9</accession>
<feature type="compositionally biased region" description="Basic and acidic residues" evidence="2">
    <location>
        <begin position="627"/>
        <end position="638"/>
    </location>
</feature>
<feature type="compositionally biased region" description="Low complexity" evidence="2">
    <location>
        <begin position="812"/>
        <end position="851"/>
    </location>
</feature>
<gene>
    <name evidence="4" type="ORF">Vbra_3155</name>
</gene>
<feature type="transmembrane region" description="Helical" evidence="3">
    <location>
        <begin position="361"/>
        <end position="379"/>
    </location>
</feature>
<feature type="transmembrane region" description="Helical" evidence="3">
    <location>
        <begin position="64"/>
        <end position="85"/>
    </location>
</feature>
<feature type="transmembrane region" description="Helical" evidence="3">
    <location>
        <begin position="536"/>
        <end position="559"/>
    </location>
</feature>
<feature type="region of interest" description="Disordered" evidence="2">
    <location>
        <begin position="283"/>
        <end position="305"/>
    </location>
</feature>
<feature type="transmembrane region" description="Helical" evidence="3">
    <location>
        <begin position="34"/>
        <end position="52"/>
    </location>
</feature>
<feature type="transmembrane region" description="Helical" evidence="3">
    <location>
        <begin position="261"/>
        <end position="278"/>
    </location>
</feature>
<evidence type="ECO:0000256" key="3">
    <source>
        <dbReference type="SAM" id="Phobius"/>
    </source>
</evidence>
<feature type="compositionally biased region" description="Basic and acidic residues" evidence="2">
    <location>
        <begin position="675"/>
        <end position="684"/>
    </location>
</feature>
<protein>
    <submittedName>
        <fullName evidence="4">Uncharacterized protein</fullName>
    </submittedName>
</protein>
<feature type="compositionally biased region" description="Pro residues" evidence="2">
    <location>
        <begin position="741"/>
        <end position="751"/>
    </location>
</feature>
<dbReference type="InParanoid" id="A0A0G4G7K9"/>
<keyword evidence="3" id="KW-0472">Membrane</keyword>
<evidence type="ECO:0000256" key="1">
    <source>
        <dbReference type="SAM" id="Coils"/>
    </source>
</evidence>
<feature type="compositionally biased region" description="Polar residues" evidence="2">
    <location>
        <begin position="727"/>
        <end position="736"/>
    </location>
</feature>
<dbReference type="EMBL" id="CDMY01000581">
    <property type="protein sequence ID" value="CEM24389.1"/>
    <property type="molecule type" value="Genomic_DNA"/>
</dbReference>
<proteinExistence type="predicted"/>